<feature type="binding site" evidence="8">
    <location>
        <begin position="11"/>
        <end position="12"/>
    </location>
    <ligand>
        <name>substrate</name>
    </ligand>
</feature>
<dbReference type="Proteomes" id="UP000199475">
    <property type="component" value="Unassembled WGS sequence"/>
</dbReference>
<dbReference type="Gene3D" id="3.40.50.1860">
    <property type="match status" value="2"/>
</dbReference>
<dbReference type="SUPFAM" id="SSF53681">
    <property type="entry name" value="Aspartate/glutamate racemase"/>
    <property type="match status" value="2"/>
</dbReference>
<keyword evidence="6 8" id="KW-0961">Cell wall biogenesis/degradation</keyword>
<comment type="function">
    <text evidence="8">Provides the (R)-glutamate required for cell wall biosynthesis.</text>
</comment>
<feature type="binding site" evidence="8">
    <location>
        <begin position="185"/>
        <end position="186"/>
    </location>
    <ligand>
        <name>substrate</name>
    </ligand>
</feature>
<evidence type="ECO:0000256" key="8">
    <source>
        <dbReference type="HAMAP-Rule" id="MF_00258"/>
    </source>
</evidence>
<dbReference type="InterPro" id="IPR018187">
    <property type="entry name" value="Asp/Glu_racemase_AS_1"/>
</dbReference>
<feature type="binding site" evidence="8">
    <location>
        <begin position="75"/>
        <end position="76"/>
    </location>
    <ligand>
        <name>substrate</name>
    </ligand>
</feature>
<dbReference type="InterPro" id="IPR015942">
    <property type="entry name" value="Asp/Glu/hydantoin_racemase"/>
</dbReference>
<dbReference type="EC" id="5.1.1.3" evidence="2 8"/>
<dbReference type="PROSITE" id="PS00924">
    <property type="entry name" value="ASP_GLU_RACEMASE_2"/>
    <property type="match status" value="1"/>
</dbReference>
<dbReference type="NCBIfam" id="TIGR00067">
    <property type="entry name" value="glut_race"/>
    <property type="match status" value="1"/>
</dbReference>
<dbReference type="GO" id="GO:0008881">
    <property type="term" value="F:glutamate racemase activity"/>
    <property type="evidence" value="ECO:0007669"/>
    <property type="project" value="UniProtKB-UniRule"/>
</dbReference>
<dbReference type="PANTHER" id="PTHR21198">
    <property type="entry name" value="GLUTAMATE RACEMASE"/>
    <property type="match status" value="1"/>
</dbReference>
<evidence type="ECO:0000256" key="6">
    <source>
        <dbReference type="ARBA" id="ARBA00023316"/>
    </source>
</evidence>
<evidence type="ECO:0000256" key="1">
    <source>
        <dbReference type="ARBA" id="ARBA00001602"/>
    </source>
</evidence>
<dbReference type="GO" id="GO:0008360">
    <property type="term" value="P:regulation of cell shape"/>
    <property type="evidence" value="ECO:0007669"/>
    <property type="project" value="UniProtKB-KW"/>
</dbReference>
<keyword evidence="5 8" id="KW-0413">Isomerase</keyword>
<evidence type="ECO:0000256" key="5">
    <source>
        <dbReference type="ARBA" id="ARBA00023235"/>
    </source>
</evidence>
<reference evidence="9 10" key="1">
    <citation type="submission" date="2016-10" db="EMBL/GenBank/DDBJ databases">
        <authorList>
            <person name="de Groot N.N."/>
        </authorList>
    </citation>
    <scope>NUCLEOTIDE SEQUENCE [LARGE SCALE GENOMIC DNA]</scope>
    <source>
        <strain evidence="9 10">CGMCC 1.9159</strain>
    </source>
</reference>
<evidence type="ECO:0000256" key="7">
    <source>
        <dbReference type="ARBA" id="ARBA00070053"/>
    </source>
</evidence>
<dbReference type="GO" id="GO:0071555">
    <property type="term" value="P:cell wall organization"/>
    <property type="evidence" value="ECO:0007669"/>
    <property type="project" value="UniProtKB-KW"/>
</dbReference>
<dbReference type="PANTHER" id="PTHR21198:SF2">
    <property type="entry name" value="GLUTAMATE RACEMASE"/>
    <property type="match status" value="1"/>
</dbReference>
<dbReference type="UniPathway" id="UPA00219"/>
<dbReference type="STRING" id="686624.SAMN04488242_1252"/>
<organism evidence="9 10">
    <name type="scientific">Tessaracoccus oleiagri</name>
    <dbReference type="NCBI Taxonomy" id="686624"/>
    <lineage>
        <taxon>Bacteria</taxon>
        <taxon>Bacillati</taxon>
        <taxon>Actinomycetota</taxon>
        <taxon>Actinomycetes</taxon>
        <taxon>Propionibacteriales</taxon>
        <taxon>Propionibacteriaceae</taxon>
        <taxon>Tessaracoccus</taxon>
    </lineage>
</organism>
<evidence type="ECO:0000313" key="10">
    <source>
        <dbReference type="Proteomes" id="UP000199475"/>
    </source>
</evidence>
<evidence type="ECO:0000256" key="3">
    <source>
        <dbReference type="ARBA" id="ARBA00022960"/>
    </source>
</evidence>
<evidence type="ECO:0000256" key="2">
    <source>
        <dbReference type="ARBA" id="ARBA00013090"/>
    </source>
</evidence>
<dbReference type="InterPro" id="IPR001920">
    <property type="entry name" value="Asp/Glu_race"/>
</dbReference>
<dbReference type="GO" id="GO:0009252">
    <property type="term" value="P:peptidoglycan biosynthetic process"/>
    <property type="evidence" value="ECO:0007669"/>
    <property type="project" value="UniProtKB-UniRule"/>
</dbReference>
<dbReference type="HAMAP" id="MF_00258">
    <property type="entry name" value="Glu_racemase"/>
    <property type="match status" value="1"/>
</dbReference>
<keyword evidence="4 8" id="KW-0573">Peptidoglycan synthesis</keyword>
<keyword evidence="10" id="KW-1185">Reference proteome</keyword>
<feature type="active site" description="Proton donor/acceptor" evidence="8">
    <location>
        <position position="184"/>
    </location>
</feature>
<protein>
    <recommendedName>
        <fullName evidence="7 8">Glutamate racemase</fullName>
        <ecNumber evidence="2 8">5.1.1.3</ecNumber>
    </recommendedName>
</protein>
<dbReference type="AlphaFoldDB" id="A0A1G9JHZ1"/>
<accession>A0A1G9JHZ1</accession>
<dbReference type="PROSITE" id="PS00923">
    <property type="entry name" value="ASP_GLU_RACEMASE_1"/>
    <property type="match status" value="1"/>
</dbReference>
<feature type="active site" description="Proton donor/acceptor" evidence="8">
    <location>
        <position position="74"/>
    </location>
</feature>
<dbReference type="EMBL" id="FNGP01000002">
    <property type="protein sequence ID" value="SDL36922.1"/>
    <property type="molecule type" value="Genomic_DNA"/>
</dbReference>
<gene>
    <name evidence="8" type="primary">murI</name>
    <name evidence="9" type="ORF">SAMN04488242_1252</name>
</gene>
<evidence type="ECO:0000256" key="4">
    <source>
        <dbReference type="ARBA" id="ARBA00022984"/>
    </source>
</evidence>
<dbReference type="FunFam" id="3.40.50.1860:FF:000002">
    <property type="entry name" value="Glutamate racemase"/>
    <property type="match status" value="1"/>
</dbReference>
<comment type="similarity">
    <text evidence="8">Belongs to the aspartate/glutamate racemases family.</text>
</comment>
<comment type="catalytic activity">
    <reaction evidence="1 8">
        <text>L-glutamate = D-glutamate</text>
        <dbReference type="Rhea" id="RHEA:12813"/>
        <dbReference type="ChEBI" id="CHEBI:29985"/>
        <dbReference type="ChEBI" id="CHEBI:29986"/>
        <dbReference type="EC" id="5.1.1.3"/>
    </reaction>
</comment>
<comment type="pathway">
    <text evidence="8">Cell wall biogenesis; peptidoglycan biosynthesis.</text>
</comment>
<dbReference type="Pfam" id="PF01177">
    <property type="entry name" value="Asp_Glu_race"/>
    <property type="match status" value="1"/>
</dbReference>
<keyword evidence="3 8" id="KW-0133">Cell shape</keyword>
<feature type="binding site" evidence="8">
    <location>
        <begin position="43"/>
        <end position="44"/>
    </location>
    <ligand>
        <name>substrate</name>
    </ligand>
</feature>
<dbReference type="OrthoDB" id="9801055at2"/>
<dbReference type="InterPro" id="IPR004391">
    <property type="entry name" value="Glu_race"/>
</dbReference>
<name>A0A1G9JHZ1_9ACTN</name>
<proteinExistence type="inferred from homology"/>
<sequence length="266" mass="28465">MNVDRPIGIFDSGFGGLTVVSSLVEQLPNEDIVYLGDTARAPYGPRSIAEVRKFALQGLDFLMDQGVKSLVIACNSASSAAVRDARERYDVPITEVVLPAASRAMAATRNGRVGVIATQSTVSSGSYEEAFAIARHVELTTQPAPRFVEFVEAGITGGDELLSVAREYLAPIQEARCDTLILGCTHYPLLTGVIGYVLGNSVTLVSSADACAQSTYAQLTQAMLLHHQPRDADRRFYTTGDASDFQGIGRRLVGGFVTDVTTVELD</sequence>
<evidence type="ECO:0000313" key="9">
    <source>
        <dbReference type="EMBL" id="SDL36922.1"/>
    </source>
</evidence>
<dbReference type="InterPro" id="IPR033134">
    <property type="entry name" value="Asp/Glu_racemase_AS_2"/>
</dbReference>